<dbReference type="SMR" id="A0A2Z7A7A8"/>
<feature type="region of interest" description="Disordered" evidence="5">
    <location>
        <begin position="258"/>
        <end position="317"/>
    </location>
</feature>
<name>A0A2Z7A7A8_9LAMI</name>
<keyword evidence="4" id="KW-0539">Nucleus</keyword>
<dbReference type="Pfam" id="PF02365">
    <property type="entry name" value="NAM"/>
    <property type="match status" value="1"/>
</dbReference>
<keyword evidence="6" id="KW-0812">Transmembrane</keyword>
<evidence type="ECO:0000256" key="2">
    <source>
        <dbReference type="ARBA" id="ARBA00023125"/>
    </source>
</evidence>
<organism evidence="8 9">
    <name type="scientific">Dorcoceras hygrometricum</name>
    <dbReference type="NCBI Taxonomy" id="472368"/>
    <lineage>
        <taxon>Eukaryota</taxon>
        <taxon>Viridiplantae</taxon>
        <taxon>Streptophyta</taxon>
        <taxon>Embryophyta</taxon>
        <taxon>Tracheophyta</taxon>
        <taxon>Spermatophyta</taxon>
        <taxon>Magnoliopsida</taxon>
        <taxon>eudicotyledons</taxon>
        <taxon>Gunneridae</taxon>
        <taxon>Pentapetalae</taxon>
        <taxon>asterids</taxon>
        <taxon>lamiids</taxon>
        <taxon>Lamiales</taxon>
        <taxon>Gesneriaceae</taxon>
        <taxon>Didymocarpoideae</taxon>
        <taxon>Trichosporeae</taxon>
        <taxon>Loxocarpinae</taxon>
        <taxon>Dorcoceras</taxon>
    </lineage>
</organism>
<keyword evidence="3" id="KW-0804">Transcription</keyword>
<keyword evidence="6" id="KW-1133">Transmembrane helix</keyword>
<proteinExistence type="predicted"/>
<dbReference type="SUPFAM" id="SSF101941">
    <property type="entry name" value="NAC domain"/>
    <property type="match status" value="1"/>
</dbReference>
<keyword evidence="9" id="KW-1185">Reference proteome</keyword>
<evidence type="ECO:0000256" key="6">
    <source>
        <dbReference type="SAM" id="Phobius"/>
    </source>
</evidence>
<dbReference type="GO" id="GO:0003677">
    <property type="term" value="F:DNA binding"/>
    <property type="evidence" value="ECO:0007669"/>
    <property type="project" value="UniProtKB-KW"/>
</dbReference>
<evidence type="ECO:0000313" key="9">
    <source>
        <dbReference type="Proteomes" id="UP000250235"/>
    </source>
</evidence>
<dbReference type="InterPro" id="IPR036093">
    <property type="entry name" value="NAC_dom_sf"/>
</dbReference>
<feature type="region of interest" description="Disordered" evidence="5">
    <location>
        <begin position="193"/>
        <end position="229"/>
    </location>
</feature>
<dbReference type="GO" id="GO:0006355">
    <property type="term" value="P:regulation of DNA-templated transcription"/>
    <property type="evidence" value="ECO:0007669"/>
    <property type="project" value="InterPro"/>
</dbReference>
<accession>A0A2Z7A7A8</accession>
<dbReference type="PANTHER" id="PTHR31744">
    <property type="entry name" value="PROTEIN CUP-SHAPED COTYLEDON 2-RELATED"/>
    <property type="match status" value="1"/>
</dbReference>
<dbReference type="InterPro" id="IPR003441">
    <property type="entry name" value="NAC-dom"/>
</dbReference>
<keyword evidence="1" id="KW-0805">Transcription regulation</keyword>
<evidence type="ECO:0000256" key="5">
    <source>
        <dbReference type="SAM" id="MobiDB-lite"/>
    </source>
</evidence>
<evidence type="ECO:0000256" key="4">
    <source>
        <dbReference type="ARBA" id="ARBA00023242"/>
    </source>
</evidence>
<keyword evidence="2" id="KW-0238">DNA-binding</keyword>
<evidence type="ECO:0000256" key="1">
    <source>
        <dbReference type="ARBA" id="ARBA00023015"/>
    </source>
</evidence>
<feature type="transmembrane region" description="Helical" evidence="6">
    <location>
        <begin position="337"/>
        <end position="355"/>
    </location>
</feature>
<dbReference type="PROSITE" id="PS51005">
    <property type="entry name" value="NAC"/>
    <property type="match status" value="1"/>
</dbReference>
<gene>
    <name evidence="8" type="ORF">F511_23059</name>
</gene>
<evidence type="ECO:0000256" key="3">
    <source>
        <dbReference type="ARBA" id="ARBA00023163"/>
    </source>
</evidence>
<keyword evidence="6" id="KW-0472">Membrane</keyword>
<evidence type="ECO:0000259" key="7">
    <source>
        <dbReference type="PROSITE" id="PS51005"/>
    </source>
</evidence>
<dbReference type="OrthoDB" id="1935348at2759"/>
<feature type="compositionally biased region" description="Basic and acidic residues" evidence="5">
    <location>
        <begin position="206"/>
        <end position="228"/>
    </location>
</feature>
<evidence type="ECO:0000313" key="8">
    <source>
        <dbReference type="EMBL" id="KZV17376.1"/>
    </source>
</evidence>
<dbReference type="PANTHER" id="PTHR31744:SF235">
    <property type="entry name" value="NAC DOMAIN-CONTAINING PROTEIN"/>
    <property type="match status" value="1"/>
</dbReference>
<dbReference type="AlphaFoldDB" id="A0A2Z7A7A8"/>
<sequence>MDISIGEASAMFPGFKFSPSDEELIQYYLKKKIQGFEDGLEVIPELDICRHEPWDLPAHSVIQSDNEWFFFTPRGKKYPNGSQSKRATASGYWKATGKERGVKSGPNLIGTKRTLVFHTGRAPKGQRTEWIMHEYCTGDRSQDDMVVCRLRKNVEFHVGDNSGRNLSSLSNGTTAMLNVEPSPILDEIDVAESSNSYNSNSVEQVDTVHESDEKISNEFDSSTHKQGFEEEEEDFYADIMKDDIIKLDYSALNDVRASGEHESNMASEQPGQDTNKPDAVGWQSRHGKETPETSQTEPSDNHKTGGGNLSIDSVPNVGSQQAAEDSIDLIQISKYKALSMIIVLVILIILLPFFLRGESCKAFKVVIDVFKFRKWQDINWDRFLPSGTWRYQEL</sequence>
<dbReference type="Proteomes" id="UP000250235">
    <property type="component" value="Unassembled WGS sequence"/>
</dbReference>
<protein>
    <submittedName>
        <fullName evidence="8">NAC domain-containing protein 89-like</fullName>
    </submittedName>
</protein>
<feature type="compositionally biased region" description="Polar residues" evidence="5">
    <location>
        <begin position="264"/>
        <end position="274"/>
    </location>
</feature>
<feature type="domain" description="NAC" evidence="7">
    <location>
        <begin position="11"/>
        <end position="153"/>
    </location>
</feature>
<dbReference type="Gene3D" id="2.170.150.80">
    <property type="entry name" value="NAC domain"/>
    <property type="match status" value="1"/>
</dbReference>
<dbReference type="EMBL" id="KV018434">
    <property type="protein sequence ID" value="KZV17376.1"/>
    <property type="molecule type" value="Genomic_DNA"/>
</dbReference>
<reference evidence="8 9" key="1">
    <citation type="journal article" date="2015" name="Proc. Natl. Acad. Sci. U.S.A.">
        <title>The resurrection genome of Boea hygrometrica: A blueprint for survival of dehydration.</title>
        <authorList>
            <person name="Xiao L."/>
            <person name="Yang G."/>
            <person name="Zhang L."/>
            <person name="Yang X."/>
            <person name="Zhao S."/>
            <person name="Ji Z."/>
            <person name="Zhou Q."/>
            <person name="Hu M."/>
            <person name="Wang Y."/>
            <person name="Chen M."/>
            <person name="Xu Y."/>
            <person name="Jin H."/>
            <person name="Xiao X."/>
            <person name="Hu G."/>
            <person name="Bao F."/>
            <person name="Hu Y."/>
            <person name="Wan P."/>
            <person name="Li L."/>
            <person name="Deng X."/>
            <person name="Kuang T."/>
            <person name="Xiang C."/>
            <person name="Zhu J.K."/>
            <person name="Oliver M.J."/>
            <person name="He Y."/>
        </authorList>
    </citation>
    <scope>NUCLEOTIDE SEQUENCE [LARGE SCALE GENOMIC DNA]</scope>
    <source>
        <strain evidence="9">cv. XS01</strain>
    </source>
</reference>